<organism evidence="3 4">
    <name type="scientific">Paracoccus siganidrum</name>
    <dbReference type="NCBI Taxonomy" id="1276757"/>
    <lineage>
        <taxon>Bacteria</taxon>
        <taxon>Pseudomonadati</taxon>
        <taxon>Pseudomonadota</taxon>
        <taxon>Alphaproteobacteria</taxon>
        <taxon>Rhodobacterales</taxon>
        <taxon>Paracoccaceae</taxon>
        <taxon>Paracoccus</taxon>
    </lineage>
</organism>
<dbReference type="GO" id="GO:0005737">
    <property type="term" value="C:cytoplasm"/>
    <property type="evidence" value="ECO:0007669"/>
    <property type="project" value="TreeGrafter"/>
</dbReference>
<dbReference type="PANTHER" id="PTHR16301:SF20">
    <property type="entry name" value="IMPACT FAMILY MEMBER YIGZ"/>
    <property type="match status" value="1"/>
</dbReference>
<evidence type="ECO:0000313" key="4">
    <source>
        <dbReference type="Proteomes" id="UP000283587"/>
    </source>
</evidence>
<reference evidence="4" key="1">
    <citation type="submission" date="2018-09" db="EMBL/GenBank/DDBJ databases">
        <title>Paracoccus onubensis nov. sp. a moderate halophilic bacterium isolated from Gruta de las Maravillas (Aracena, Spain).</title>
        <authorList>
            <person name="Jurado V."/>
            <person name="Gutierrez-Patricio S."/>
            <person name="Gonzalez-Pimentel J.L."/>
            <person name="Miller A.Z."/>
            <person name="Laiz L."/>
            <person name="Saiz-Jimenez C."/>
        </authorList>
    </citation>
    <scope>NUCLEOTIDE SEQUENCE [LARGE SCALE GENOMIC DNA]</scope>
    <source>
        <strain evidence="4">DSM 26381</strain>
    </source>
</reference>
<dbReference type="Gene3D" id="3.30.230.30">
    <property type="entry name" value="Impact, N-terminal domain"/>
    <property type="match status" value="1"/>
</dbReference>
<dbReference type="PANTHER" id="PTHR16301">
    <property type="entry name" value="IMPACT-RELATED"/>
    <property type="match status" value="1"/>
</dbReference>
<name>A0A419A9J1_9RHOB</name>
<evidence type="ECO:0000313" key="3">
    <source>
        <dbReference type="EMBL" id="RJL19239.1"/>
    </source>
</evidence>
<dbReference type="AlphaFoldDB" id="A0A419A9J1"/>
<dbReference type="GO" id="GO:0006446">
    <property type="term" value="P:regulation of translational initiation"/>
    <property type="evidence" value="ECO:0007669"/>
    <property type="project" value="TreeGrafter"/>
</dbReference>
<dbReference type="InterPro" id="IPR020568">
    <property type="entry name" value="Ribosomal_Su5_D2-typ_SF"/>
</dbReference>
<feature type="domain" description="Impact N-terminal" evidence="2">
    <location>
        <begin position="11"/>
        <end position="86"/>
    </location>
</feature>
<comment type="caution">
    <text evidence="3">The sequence shown here is derived from an EMBL/GenBank/DDBJ whole genome shotgun (WGS) entry which is preliminary data.</text>
</comment>
<dbReference type="InterPro" id="IPR036956">
    <property type="entry name" value="Impact_N_sf"/>
</dbReference>
<accession>A0A419A9J1</accession>
<protein>
    <submittedName>
        <fullName evidence="3">YigZ family protein</fullName>
    </submittedName>
</protein>
<keyword evidence="4" id="KW-1185">Reference proteome</keyword>
<evidence type="ECO:0000256" key="1">
    <source>
        <dbReference type="ARBA" id="ARBA00007665"/>
    </source>
</evidence>
<dbReference type="Proteomes" id="UP000283587">
    <property type="component" value="Unassembled WGS sequence"/>
</dbReference>
<dbReference type="SUPFAM" id="SSF54211">
    <property type="entry name" value="Ribosomal protein S5 domain 2-like"/>
    <property type="match status" value="1"/>
</dbReference>
<dbReference type="EMBL" id="QZEW01000018">
    <property type="protein sequence ID" value="RJL19239.1"/>
    <property type="molecule type" value="Genomic_DNA"/>
</dbReference>
<dbReference type="InterPro" id="IPR001498">
    <property type="entry name" value="Impact_N"/>
</dbReference>
<evidence type="ECO:0000259" key="2">
    <source>
        <dbReference type="Pfam" id="PF01205"/>
    </source>
</evidence>
<proteinExistence type="inferred from homology"/>
<dbReference type="Pfam" id="PF01205">
    <property type="entry name" value="Impact_N"/>
    <property type="match status" value="1"/>
</dbReference>
<sequence>MRVFDRIISDRGSRYAVSGAPAASRAEVAALLAGLKRNKRFAKATHHSWAAVLGGEPVKEDDGESGAGALILQMLERARLADHVVV</sequence>
<feature type="non-terminal residue" evidence="3">
    <location>
        <position position="86"/>
    </location>
</feature>
<comment type="similarity">
    <text evidence="1">Belongs to the IMPACT family.</text>
</comment>
<dbReference type="InterPro" id="IPR023582">
    <property type="entry name" value="Impact"/>
</dbReference>
<gene>
    <name evidence="3" type="ORF">D3P05_05720</name>
</gene>
<dbReference type="OrthoDB" id="9813771at2"/>